<accession>B9W422</accession>
<feature type="domain" description="Calponin-homology (CH)" evidence="8">
    <location>
        <begin position="126"/>
        <end position="230"/>
    </location>
</feature>
<evidence type="ECO:0000256" key="6">
    <source>
        <dbReference type="ARBA" id="ARBA00023054"/>
    </source>
</evidence>
<proteinExistence type="evidence at transcript level"/>
<feature type="domain" description="Calponin-homology (CH)" evidence="8">
    <location>
        <begin position="10"/>
        <end position="117"/>
    </location>
</feature>
<keyword evidence="3" id="KW-0677">Repeat</keyword>
<dbReference type="SMR" id="B9W422"/>
<keyword evidence="6 7" id="KW-0175">Coiled coil</keyword>
<dbReference type="InterPro" id="IPR001715">
    <property type="entry name" value="CH_dom"/>
</dbReference>
<dbReference type="PROSITE" id="PS50222">
    <property type="entry name" value="EF_HAND_2"/>
    <property type="match status" value="1"/>
</dbReference>
<dbReference type="PANTHER" id="PTHR11915">
    <property type="entry name" value="SPECTRIN/FILAMIN RELATED CYTOSKELETAL PROTEIN"/>
    <property type="match status" value="1"/>
</dbReference>
<evidence type="ECO:0000256" key="4">
    <source>
        <dbReference type="ARBA" id="ARBA00022753"/>
    </source>
</evidence>
<dbReference type="GO" id="GO:0005768">
    <property type="term" value="C:endosome"/>
    <property type="evidence" value="ECO:0007669"/>
    <property type="project" value="UniProtKB-SubCell"/>
</dbReference>
<dbReference type="SMART" id="SM01184">
    <property type="entry name" value="efhand_Ca_insen"/>
    <property type="match status" value="1"/>
</dbReference>
<reference evidence="10" key="1">
    <citation type="journal article" date="2009" name="Parasitology">
        <title>Identification and molecular characterization of numerous Histomonas meleagridis proteins using a cDNA library.</title>
        <authorList>
            <person name="Bilic I."/>
            <person name="Leberl M."/>
            <person name="Hess M."/>
        </authorList>
    </citation>
    <scope>NUCLEOTIDE SEQUENCE</scope>
</reference>
<comment type="subcellular location">
    <subcellularLocation>
        <location evidence="1">Endosome</location>
    </subcellularLocation>
</comment>
<keyword evidence="5" id="KW-0106">Calcium</keyword>
<dbReference type="InterPro" id="IPR011992">
    <property type="entry name" value="EF-hand-dom_pair"/>
</dbReference>
<gene>
    <name evidence="10" type="primary">TVAG_190450</name>
</gene>
<dbReference type="VEuPathDB" id="TrichDB:GPJ56_004689"/>
<dbReference type="PROSITE" id="PS50021">
    <property type="entry name" value="CH"/>
    <property type="match status" value="2"/>
</dbReference>
<evidence type="ECO:0000259" key="8">
    <source>
        <dbReference type="PROSITE" id="PS50021"/>
    </source>
</evidence>
<dbReference type="SUPFAM" id="SSF47473">
    <property type="entry name" value="EF-hand"/>
    <property type="match status" value="1"/>
</dbReference>
<dbReference type="GO" id="GO:0005509">
    <property type="term" value="F:calcium ion binding"/>
    <property type="evidence" value="ECO:0007669"/>
    <property type="project" value="InterPro"/>
</dbReference>
<evidence type="ECO:0000256" key="5">
    <source>
        <dbReference type="ARBA" id="ARBA00022837"/>
    </source>
</evidence>
<dbReference type="CDD" id="cd00051">
    <property type="entry name" value="EFh"/>
    <property type="match status" value="1"/>
</dbReference>
<evidence type="ECO:0000313" key="10">
    <source>
        <dbReference type="EMBL" id="CAQ86679.2"/>
    </source>
</evidence>
<dbReference type="PROSITE" id="PS00018">
    <property type="entry name" value="EF_HAND_1"/>
    <property type="match status" value="1"/>
</dbReference>
<keyword evidence="2" id="KW-0597">Phosphoprotein</keyword>
<feature type="coiled-coil region" evidence="7">
    <location>
        <begin position="395"/>
        <end position="422"/>
    </location>
</feature>
<dbReference type="SMART" id="SM00054">
    <property type="entry name" value="EFh"/>
    <property type="match status" value="1"/>
</dbReference>
<dbReference type="EMBL" id="FM200068">
    <property type="protein sequence ID" value="CAQ86679.2"/>
    <property type="molecule type" value="mRNA"/>
</dbReference>
<dbReference type="FunFam" id="1.10.238.10:FF:000178">
    <property type="entry name" value="Calmodulin-2 A"/>
    <property type="match status" value="1"/>
</dbReference>
<sequence>MTILDKGWERTQIKVFSRWCAKHLATKGIKFESVLDEFADGVKLIQLLEIIGKEPITGKWHQECKNRYHMIENVGMAIDYITNKKGIKLVNISPDDIVDKNTKLTLGLTWSCINKFAIEDISVEEATARAALLIWCQKNTQGYEGVNVTNFTTSWSSGLAFCALINRFRPNLLDYNALDKSDHTNNCATAFKACEEIGLTVYLDPEDLVDITPDEKSVVTQVAEFFHFFASESKVEQQAEKLKNVIAIQKEISALKDEYVAKANEFIAAVDSTKAQVTSEEYGCTVPEVKDKLIEVINYSRGVRPGLVDQKAEALRVWSQLLTKCNSNNRPAPSYPEGLEAETLNDKLVDMDNTAAQYVKSIRDELRKVQQALLDAYDAKCKEFSEWTQKVMEESSNLQGELEEKRARLVEINNEIEEKKQTVSELNEPYAELEKYDLQLDAEQTPDSVESMFTTLSSHVANILASIDAAIAAAKGLEITEEQLAEFRETFQTFDKDNSGTLQYYELNACLTALGETATDDECKEIINKYTGGAETLDFDNYVKFMLERFSKAENKDTTIEAFRAIAQNNPVVTEAQLQRFFSDEEVEYLKSQLQEVDGGYDFASWVESIYA</sequence>
<organism evidence="10">
    <name type="scientific">Histomonas meleagridis</name>
    <name type="common">Parasitic protozoan</name>
    <dbReference type="NCBI Taxonomy" id="135588"/>
    <lineage>
        <taxon>Eukaryota</taxon>
        <taxon>Metamonada</taxon>
        <taxon>Parabasalia</taxon>
        <taxon>Tritrichomonadida</taxon>
        <taxon>Dientamoebidae</taxon>
        <taxon>Histomonas</taxon>
    </lineage>
</organism>
<dbReference type="InterPro" id="IPR018247">
    <property type="entry name" value="EF_Hand_1_Ca_BS"/>
</dbReference>
<feature type="domain" description="EF-hand" evidence="9">
    <location>
        <begin position="482"/>
        <end position="517"/>
    </location>
</feature>
<evidence type="ECO:0000256" key="2">
    <source>
        <dbReference type="ARBA" id="ARBA00022553"/>
    </source>
</evidence>
<dbReference type="Pfam" id="PF13405">
    <property type="entry name" value="EF-hand_6"/>
    <property type="match status" value="1"/>
</dbReference>
<dbReference type="Pfam" id="PF00307">
    <property type="entry name" value="CH"/>
    <property type="match status" value="2"/>
</dbReference>
<dbReference type="Gene3D" id="1.10.418.10">
    <property type="entry name" value="Calponin-like domain"/>
    <property type="match status" value="2"/>
</dbReference>
<dbReference type="AlphaFoldDB" id="B9W422"/>
<evidence type="ECO:0000256" key="7">
    <source>
        <dbReference type="SAM" id="Coils"/>
    </source>
</evidence>
<reference evidence="10" key="2">
    <citation type="journal article" date="2010" name="Mol. Biochem. Parasitol.">
        <title>Histomonas meleagridis possesses three alpha-actinins immunogenic to its hosts.</title>
        <authorList>
            <person name="Leberl M."/>
            <person name="Hess M."/>
            <person name="Bilic I."/>
        </authorList>
    </citation>
    <scope>NUCLEOTIDE SEQUENCE</scope>
</reference>
<dbReference type="Gene3D" id="1.10.238.10">
    <property type="entry name" value="EF-hand"/>
    <property type="match status" value="2"/>
</dbReference>
<evidence type="ECO:0000259" key="9">
    <source>
        <dbReference type="PROSITE" id="PS50222"/>
    </source>
</evidence>
<keyword evidence="4" id="KW-0967">Endosome</keyword>
<protein>
    <submittedName>
        <fullName evidence="10">Putative alpha-actinin</fullName>
    </submittedName>
</protein>
<dbReference type="VEuPathDB" id="TrichDB:GO595_009772"/>
<evidence type="ECO:0000256" key="3">
    <source>
        <dbReference type="ARBA" id="ARBA00022737"/>
    </source>
</evidence>
<dbReference type="SUPFAM" id="SSF47576">
    <property type="entry name" value="Calponin-homology domain, CH-domain"/>
    <property type="match status" value="1"/>
</dbReference>
<dbReference type="VEuPathDB" id="TrichDB:GPJ56_006842"/>
<dbReference type="SUPFAM" id="SSF46966">
    <property type="entry name" value="Spectrin repeat"/>
    <property type="match status" value="1"/>
</dbReference>
<dbReference type="InterPro" id="IPR002048">
    <property type="entry name" value="EF_hand_dom"/>
</dbReference>
<dbReference type="InterPro" id="IPR036872">
    <property type="entry name" value="CH_dom_sf"/>
</dbReference>
<dbReference type="Gene3D" id="1.20.58.60">
    <property type="match status" value="1"/>
</dbReference>
<evidence type="ECO:0000256" key="1">
    <source>
        <dbReference type="ARBA" id="ARBA00004177"/>
    </source>
</evidence>
<name>B9W422_HISME</name>
<dbReference type="FunFam" id="1.10.418.10:FF:000023">
    <property type="entry name" value="EH domain-binding protein 1 isoform X1"/>
    <property type="match status" value="1"/>
</dbReference>
<dbReference type="SMART" id="SM00033">
    <property type="entry name" value="CH"/>
    <property type="match status" value="2"/>
</dbReference>
<dbReference type="OrthoDB" id="10017054at2759"/>